<protein>
    <submittedName>
        <fullName evidence="2">Uncharacterized protein</fullName>
    </submittedName>
</protein>
<dbReference type="RefSeq" id="WP_069700789.1">
    <property type="nucleotide sequence ID" value="NZ_MJAT01000001.1"/>
</dbReference>
<dbReference type="EMBL" id="MJAT01000001">
    <property type="protein sequence ID" value="OEH86911.1"/>
    <property type="molecule type" value="Genomic_DNA"/>
</dbReference>
<evidence type="ECO:0000313" key="2">
    <source>
        <dbReference type="EMBL" id="OEH86911.1"/>
    </source>
</evidence>
<keyword evidence="3" id="KW-1185">Reference proteome</keyword>
<organism evidence="2 3">
    <name type="scientific">Desulfuribacillus stibiiarsenatis</name>
    <dbReference type="NCBI Taxonomy" id="1390249"/>
    <lineage>
        <taxon>Bacteria</taxon>
        <taxon>Bacillati</taxon>
        <taxon>Bacillota</taxon>
        <taxon>Desulfuribacillia</taxon>
        <taxon>Desulfuribacillales</taxon>
        <taxon>Desulfuribacillaceae</taxon>
        <taxon>Desulfuribacillus</taxon>
    </lineage>
</organism>
<dbReference type="STRING" id="1390249.BHU72_01225"/>
<dbReference type="Pfam" id="PF14069">
    <property type="entry name" value="SpoVIF"/>
    <property type="match status" value="1"/>
</dbReference>
<dbReference type="Proteomes" id="UP000095255">
    <property type="component" value="Unassembled WGS sequence"/>
</dbReference>
<evidence type="ECO:0000313" key="3">
    <source>
        <dbReference type="Proteomes" id="UP000095255"/>
    </source>
</evidence>
<name>A0A1E5L9V8_9FIRM</name>
<proteinExistence type="predicted"/>
<sequence>MSNNIFEDEKFQQFVGKHGDQLKNLAKTISPETLTDEKQLKGTLKMLAKMANVKTDDDKLDQLVKTLKKHNFNPKDPSSLNSILDSVKQKKK</sequence>
<gene>
    <name evidence="2" type="ORF">BHU72_01225</name>
</gene>
<dbReference type="InterPro" id="IPR025942">
    <property type="entry name" value="SpoVIF"/>
</dbReference>
<comment type="caution">
    <text evidence="2">The sequence shown here is derived from an EMBL/GenBank/DDBJ whole genome shotgun (WGS) entry which is preliminary data.</text>
</comment>
<dbReference type="AlphaFoldDB" id="A0A1E5L9V8"/>
<evidence type="ECO:0000256" key="1">
    <source>
        <dbReference type="SAM" id="MobiDB-lite"/>
    </source>
</evidence>
<reference evidence="2 3" key="1">
    <citation type="submission" date="2016-09" db="EMBL/GenBank/DDBJ databases">
        <title>Desulfuribacillus arsenicus sp. nov., an obligately anaerobic, dissimilatory arsenic- and antimonate-reducing bacterium isolated from anoxic sediments.</title>
        <authorList>
            <person name="Abin C.A."/>
            <person name="Hollibaugh J.T."/>
        </authorList>
    </citation>
    <scope>NUCLEOTIDE SEQUENCE [LARGE SCALE GENOMIC DNA]</scope>
    <source>
        <strain evidence="2 3">MLFW-2</strain>
    </source>
</reference>
<dbReference type="OrthoDB" id="2660200at2"/>
<accession>A0A1E5L9V8</accession>
<feature type="region of interest" description="Disordered" evidence="1">
    <location>
        <begin position="68"/>
        <end position="92"/>
    </location>
</feature>